<reference evidence="2" key="1">
    <citation type="journal article" date="2014" name="Int. J. Syst. Evol. Microbiol.">
        <title>Complete genome sequence of Corynebacterium casei LMG S-19264T (=DSM 44701T), isolated from a smear-ripened cheese.</title>
        <authorList>
            <consortium name="US DOE Joint Genome Institute (JGI-PGF)"/>
            <person name="Walter F."/>
            <person name="Albersmeier A."/>
            <person name="Kalinowski J."/>
            <person name="Ruckert C."/>
        </authorList>
    </citation>
    <scope>NUCLEOTIDE SEQUENCE</scope>
    <source>
        <strain evidence="2">CGMCC 1.15371</strain>
    </source>
</reference>
<evidence type="ECO:0000313" key="2">
    <source>
        <dbReference type="EMBL" id="GGE48883.1"/>
    </source>
</evidence>
<dbReference type="SUPFAM" id="SSF49764">
    <property type="entry name" value="HSP20-like chaperones"/>
    <property type="match status" value="1"/>
</dbReference>
<keyword evidence="3" id="KW-1185">Reference proteome</keyword>
<feature type="compositionally biased region" description="Polar residues" evidence="1">
    <location>
        <begin position="52"/>
        <end position="71"/>
    </location>
</feature>
<proteinExistence type="predicted"/>
<accession>A0A8J2YKL4</accession>
<dbReference type="Proteomes" id="UP000628775">
    <property type="component" value="Unassembled WGS sequence"/>
</dbReference>
<evidence type="ECO:0000313" key="3">
    <source>
        <dbReference type="Proteomes" id="UP000628775"/>
    </source>
</evidence>
<name>A0A8J2YKL4_9BACL</name>
<sequence length="158" mass="18226">MEPFFNPNDIQSYIENMRKTFMNGEPFNTEDVQKKVMESLDQFLPDFLKQGKASSATKADAPSQRTTPTAQSQVFETHDFVIARIPIRPDNYYPPKILMDTYHLYVRGLPEQESELKLQLPAPIRPKNAKAEYKDGVLEVRMLKRGPEPFTEINVSDM</sequence>
<dbReference type="EMBL" id="BMIR01000015">
    <property type="protein sequence ID" value="GGE48883.1"/>
    <property type="molecule type" value="Genomic_DNA"/>
</dbReference>
<dbReference type="CDD" id="cd00298">
    <property type="entry name" value="ACD_sHsps_p23-like"/>
    <property type="match status" value="1"/>
</dbReference>
<reference evidence="2" key="2">
    <citation type="submission" date="2020-09" db="EMBL/GenBank/DDBJ databases">
        <authorList>
            <person name="Sun Q."/>
            <person name="Zhou Y."/>
        </authorList>
    </citation>
    <scope>NUCLEOTIDE SEQUENCE</scope>
    <source>
        <strain evidence="2">CGMCC 1.15371</strain>
    </source>
</reference>
<feature type="region of interest" description="Disordered" evidence="1">
    <location>
        <begin position="51"/>
        <end position="71"/>
    </location>
</feature>
<dbReference type="InterPro" id="IPR008978">
    <property type="entry name" value="HSP20-like_chaperone"/>
</dbReference>
<dbReference type="AlphaFoldDB" id="A0A8J2YKL4"/>
<comment type="caution">
    <text evidence="2">The sequence shown here is derived from an EMBL/GenBank/DDBJ whole genome shotgun (WGS) entry which is preliminary data.</text>
</comment>
<dbReference type="RefSeq" id="WP_188695825.1">
    <property type="nucleotide sequence ID" value="NZ_BMIR01000015.1"/>
</dbReference>
<protein>
    <submittedName>
        <fullName evidence="2">Spore germination protein GerT</fullName>
    </submittedName>
</protein>
<dbReference type="Gene3D" id="2.60.40.790">
    <property type="match status" value="1"/>
</dbReference>
<evidence type="ECO:0000256" key="1">
    <source>
        <dbReference type="SAM" id="MobiDB-lite"/>
    </source>
</evidence>
<organism evidence="2 3">
    <name type="scientific">Pullulanibacillus camelliae</name>
    <dbReference type="NCBI Taxonomy" id="1707096"/>
    <lineage>
        <taxon>Bacteria</taxon>
        <taxon>Bacillati</taxon>
        <taxon>Bacillota</taxon>
        <taxon>Bacilli</taxon>
        <taxon>Bacillales</taxon>
        <taxon>Sporolactobacillaceae</taxon>
        <taxon>Pullulanibacillus</taxon>
    </lineage>
</organism>
<gene>
    <name evidence="2" type="primary">gerT</name>
    <name evidence="2" type="ORF">GCM10011391_29650</name>
</gene>